<dbReference type="AlphaFoldDB" id="A0A919D8F3"/>
<reference evidence="1" key="1">
    <citation type="journal article" date="2014" name="Int. J. Syst. Evol. Microbiol.">
        <title>Complete genome sequence of Corynebacterium casei LMG S-19264T (=DSM 44701T), isolated from a smear-ripened cheese.</title>
        <authorList>
            <consortium name="US DOE Joint Genome Institute (JGI-PGF)"/>
            <person name="Walter F."/>
            <person name="Albersmeier A."/>
            <person name="Kalinowski J."/>
            <person name="Ruckert C."/>
        </authorList>
    </citation>
    <scope>NUCLEOTIDE SEQUENCE</scope>
    <source>
        <strain evidence="1">KCTC 32020</strain>
    </source>
</reference>
<protein>
    <submittedName>
        <fullName evidence="1">Uncharacterized protein</fullName>
    </submittedName>
</protein>
<evidence type="ECO:0000313" key="2">
    <source>
        <dbReference type="Proteomes" id="UP000636453"/>
    </source>
</evidence>
<dbReference type="Proteomes" id="UP000636453">
    <property type="component" value="Unassembled WGS sequence"/>
</dbReference>
<name>A0A919D8F3_9GAMM</name>
<sequence>MGRAVGSQTLKAVIRGARNQAIHWEEGQCRPATVQVFQGLAQDFGAPFGDYSTANLAMPVITLLGWRTYDDYVADMRRFS</sequence>
<gene>
    <name evidence="1" type="ORF">GCM10007167_05720</name>
</gene>
<accession>A0A919D8F3</accession>
<dbReference type="EMBL" id="BNCF01000002">
    <property type="protein sequence ID" value="GHE27223.1"/>
    <property type="molecule type" value="Genomic_DNA"/>
</dbReference>
<proteinExistence type="predicted"/>
<comment type="caution">
    <text evidence="1">The sequence shown here is derived from an EMBL/GenBank/DDBJ whole genome shotgun (WGS) entry which is preliminary data.</text>
</comment>
<dbReference type="RefSeq" id="WP_146472108.1">
    <property type="nucleotide sequence ID" value="NZ_BNCF01000002.1"/>
</dbReference>
<organism evidence="1 2">
    <name type="scientific">Vulcaniibacterium thermophilum</name>
    <dbReference type="NCBI Taxonomy" id="1169913"/>
    <lineage>
        <taxon>Bacteria</taxon>
        <taxon>Pseudomonadati</taxon>
        <taxon>Pseudomonadota</taxon>
        <taxon>Gammaproteobacteria</taxon>
        <taxon>Lysobacterales</taxon>
        <taxon>Lysobacteraceae</taxon>
        <taxon>Vulcaniibacterium</taxon>
    </lineage>
</organism>
<reference evidence="1" key="2">
    <citation type="submission" date="2020-09" db="EMBL/GenBank/DDBJ databases">
        <authorList>
            <person name="Sun Q."/>
            <person name="Kim S."/>
        </authorList>
    </citation>
    <scope>NUCLEOTIDE SEQUENCE</scope>
    <source>
        <strain evidence="1">KCTC 32020</strain>
    </source>
</reference>
<keyword evidence="2" id="KW-1185">Reference proteome</keyword>
<evidence type="ECO:0000313" key="1">
    <source>
        <dbReference type="EMBL" id="GHE27223.1"/>
    </source>
</evidence>
<dbReference type="OrthoDB" id="7066648at2"/>